<comment type="caution">
    <text evidence="2">The sequence shown here is derived from an EMBL/GenBank/DDBJ whole genome shotgun (WGS) entry which is preliminary data.</text>
</comment>
<feature type="compositionally biased region" description="Low complexity" evidence="1">
    <location>
        <begin position="104"/>
        <end position="114"/>
    </location>
</feature>
<organism evidence="2 3">
    <name type="scientific">Pleurodeles waltl</name>
    <name type="common">Iberian ribbed newt</name>
    <dbReference type="NCBI Taxonomy" id="8319"/>
    <lineage>
        <taxon>Eukaryota</taxon>
        <taxon>Metazoa</taxon>
        <taxon>Chordata</taxon>
        <taxon>Craniata</taxon>
        <taxon>Vertebrata</taxon>
        <taxon>Euteleostomi</taxon>
        <taxon>Amphibia</taxon>
        <taxon>Batrachia</taxon>
        <taxon>Caudata</taxon>
        <taxon>Salamandroidea</taxon>
        <taxon>Salamandridae</taxon>
        <taxon>Pleurodelinae</taxon>
        <taxon>Pleurodeles</taxon>
    </lineage>
</organism>
<protein>
    <submittedName>
        <fullName evidence="2">Uncharacterized protein</fullName>
    </submittedName>
</protein>
<dbReference type="AlphaFoldDB" id="A0AAV7W373"/>
<evidence type="ECO:0000313" key="3">
    <source>
        <dbReference type="Proteomes" id="UP001066276"/>
    </source>
</evidence>
<evidence type="ECO:0000313" key="2">
    <source>
        <dbReference type="EMBL" id="KAJ1208342.1"/>
    </source>
</evidence>
<sequence>MLPQSDPPYPKGVSTSDSSDPEEYRGVTYPEALPGDGGQREQFRAVTRLKMDDLKAVKEAWISERGIVETRRRAAKAKTAVNLLAGTAQQTPTKTTGRHEPAAREAPSASSGHT</sequence>
<gene>
    <name evidence="2" type="ORF">NDU88_003728</name>
</gene>
<dbReference type="EMBL" id="JANPWB010000002">
    <property type="protein sequence ID" value="KAJ1208342.1"/>
    <property type="molecule type" value="Genomic_DNA"/>
</dbReference>
<name>A0AAV7W373_PLEWA</name>
<feature type="region of interest" description="Disordered" evidence="1">
    <location>
        <begin position="85"/>
        <end position="114"/>
    </location>
</feature>
<dbReference type="Proteomes" id="UP001066276">
    <property type="component" value="Chromosome 1_2"/>
</dbReference>
<evidence type="ECO:0000256" key="1">
    <source>
        <dbReference type="SAM" id="MobiDB-lite"/>
    </source>
</evidence>
<feature type="region of interest" description="Disordered" evidence="1">
    <location>
        <begin position="1"/>
        <end position="40"/>
    </location>
</feature>
<proteinExistence type="predicted"/>
<accession>A0AAV7W373</accession>
<feature type="compositionally biased region" description="Pro residues" evidence="1">
    <location>
        <begin position="1"/>
        <end position="10"/>
    </location>
</feature>
<reference evidence="2" key="1">
    <citation type="journal article" date="2022" name="bioRxiv">
        <title>Sequencing and chromosome-scale assembly of the giantPleurodeles waltlgenome.</title>
        <authorList>
            <person name="Brown T."/>
            <person name="Elewa A."/>
            <person name="Iarovenko S."/>
            <person name="Subramanian E."/>
            <person name="Araus A.J."/>
            <person name="Petzold A."/>
            <person name="Susuki M."/>
            <person name="Suzuki K.-i.T."/>
            <person name="Hayashi T."/>
            <person name="Toyoda A."/>
            <person name="Oliveira C."/>
            <person name="Osipova E."/>
            <person name="Leigh N.D."/>
            <person name="Simon A."/>
            <person name="Yun M.H."/>
        </authorList>
    </citation>
    <scope>NUCLEOTIDE SEQUENCE</scope>
    <source>
        <strain evidence="2">20211129_DDA</strain>
        <tissue evidence="2">Liver</tissue>
    </source>
</reference>
<keyword evidence="3" id="KW-1185">Reference proteome</keyword>